<comment type="caution">
    <text evidence="1">The sequence shown here is derived from an EMBL/GenBank/DDBJ whole genome shotgun (WGS) entry which is preliminary data.</text>
</comment>
<dbReference type="InterPro" id="IPR022551">
    <property type="entry name" value="BrxC"/>
</dbReference>
<gene>
    <name evidence="1" type="primary">ytxJ</name>
    <name evidence="1" type="ORF">HHL22_17320</name>
</gene>
<keyword evidence="2" id="KW-1185">Reference proteome</keyword>
<dbReference type="Proteomes" id="UP000559626">
    <property type="component" value="Unassembled WGS sequence"/>
</dbReference>
<dbReference type="Pfam" id="PF11009">
    <property type="entry name" value="BrxC"/>
    <property type="match status" value="1"/>
</dbReference>
<proteinExistence type="predicted"/>
<organism evidence="1 2">
    <name type="scientific">Hymenobacter polaris</name>
    <dbReference type="NCBI Taxonomy" id="2682546"/>
    <lineage>
        <taxon>Bacteria</taxon>
        <taxon>Pseudomonadati</taxon>
        <taxon>Bacteroidota</taxon>
        <taxon>Cytophagia</taxon>
        <taxon>Cytophagales</taxon>
        <taxon>Hymenobacteraceae</taxon>
        <taxon>Hymenobacter</taxon>
    </lineage>
</organism>
<evidence type="ECO:0000313" key="1">
    <source>
        <dbReference type="EMBL" id="NML66969.1"/>
    </source>
</evidence>
<dbReference type="EMBL" id="JABBGH010000003">
    <property type="protein sequence ID" value="NML66969.1"/>
    <property type="molecule type" value="Genomic_DNA"/>
</dbReference>
<sequence length="117" mass="12960">MATPWLPLTQSDQLQDIAQASHEHPVLIFKHSTTCSISAAAKAKLERQWPDNSLPADTQIYYLDLLRYRPLSAQVAETFGVRHESPQLLLIQDGACTYNASHMGIRLSEAGETLAAK</sequence>
<accession>A0A7Y0AGP9</accession>
<name>A0A7Y0AGP9_9BACT</name>
<dbReference type="Gene3D" id="3.40.30.10">
    <property type="entry name" value="Glutaredoxin"/>
    <property type="match status" value="1"/>
</dbReference>
<dbReference type="NCBIfam" id="TIGR04019">
    <property type="entry name" value="B_thiol_YtxJ"/>
    <property type="match status" value="1"/>
</dbReference>
<evidence type="ECO:0000313" key="2">
    <source>
        <dbReference type="Proteomes" id="UP000559626"/>
    </source>
</evidence>
<dbReference type="AlphaFoldDB" id="A0A7Y0AGP9"/>
<dbReference type="RefSeq" id="WP_169532666.1">
    <property type="nucleotide sequence ID" value="NZ_JABBGH010000003.1"/>
</dbReference>
<reference evidence="1 2" key="1">
    <citation type="submission" date="2020-04" db="EMBL/GenBank/DDBJ databases">
        <title>Hymenobacter polaris sp. nov., isolated from Arctic soil.</title>
        <authorList>
            <person name="Dahal R.H."/>
        </authorList>
    </citation>
    <scope>NUCLEOTIDE SEQUENCE [LARGE SCALE GENOMIC DNA]</scope>
    <source>
        <strain evidence="1 2">RP-2-7</strain>
    </source>
</reference>
<protein>
    <submittedName>
        <fullName evidence="1">Bacillithiol system redox-active protein YtxJ</fullName>
    </submittedName>
</protein>